<evidence type="ECO:0000313" key="2">
    <source>
        <dbReference type="EMBL" id="SOB60049.1"/>
    </source>
</evidence>
<dbReference type="RefSeq" id="WP_097012827.1">
    <property type="nucleotide sequence ID" value="NZ_LT907975.1"/>
</dbReference>
<dbReference type="GO" id="GO:0006260">
    <property type="term" value="P:DNA replication"/>
    <property type="evidence" value="ECO:0007669"/>
    <property type="project" value="InterPro"/>
</dbReference>
<evidence type="ECO:0000259" key="1">
    <source>
        <dbReference type="PROSITE" id="PS51199"/>
    </source>
</evidence>
<organism evidence="2 3">
    <name type="scientific">Pseudodesulfovibrio profundus</name>
    <dbReference type="NCBI Taxonomy" id="57320"/>
    <lineage>
        <taxon>Bacteria</taxon>
        <taxon>Pseudomonadati</taxon>
        <taxon>Thermodesulfobacteriota</taxon>
        <taxon>Desulfovibrionia</taxon>
        <taxon>Desulfovibrionales</taxon>
        <taxon>Desulfovibrionaceae</taxon>
    </lineage>
</organism>
<dbReference type="PANTHER" id="PTHR30153:SF2">
    <property type="entry name" value="REPLICATIVE DNA HELICASE"/>
    <property type="match status" value="1"/>
</dbReference>
<dbReference type="GO" id="GO:0005829">
    <property type="term" value="C:cytosol"/>
    <property type="evidence" value="ECO:0007669"/>
    <property type="project" value="TreeGrafter"/>
</dbReference>
<evidence type="ECO:0000313" key="3">
    <source>
        <dbReference type="Proteomes" id="UP000219215"/>
    </source>
</evidence>
<dbReference type="PANTHER" id="PTHR30153">
    <property type="entry name" value="REPLICATIVE DNA HELICASE DNAB"/>
    <property type="match status" value="1"/>
</dbReference>
<dbReference type="GO" id="GO:0005524">
    <property type="term" value="F:ATP binding"/>
    <property type="evidence" value="ECO:0007669"/>
    <property type="project" value="InterPro"/>
</dbReference>
<dbReference type="EMBL" id="LT907975">
    <property type="protein sequence ID" value="SOB60049.1"/>
    <property type="molecule type" value="Genomic_DNA"/>
</dbReference>
<dbReference type="AlphaFoldDB" id="A0A2C8FC91"/>
<dbReference type="PROSITE" id="PS51199">
    <property type="entry name" value="SF4_HELICASE"/>
    <property type="match status" value="1"/>
</dbReference>
<protein>
    <recommendedName>
        <fullName evidence="1">SF4 helicase domain-containing protein</fullName>
    </recommendedName>
</protein>
<gene>
    <name evidence="2" type="ORF">DPRO_3137</name>
</gene>
<reference evidence="3" key="1">
    <citation type="submission" date="2017-09" db="EMBL/GenBank/DDBJ databases">
        <authorList>
            <person name="Regsiter A."/>
            <person name="William W."/>
        </authorList>
    </citation>
    <scope>NUCLEOTIDE SEQUENCE [LARGE SCALE GENOMIC DNA]</scope>
    <source>
        <strain evidence="3">500-1</strain>
    </source>
</reference>
<accession>A0A2C8FC91</accession>
<sequence length="278" mass="29973">MRRKTHTHIRDIVPDVLGKFYNGEPVTDAADWVMTGIPALDRKIGGFRKGDLITIAGRPSTGKTTVAANIIAGTSALAANPVASATFSMEESADYFTVRILSAISGTDLKNVAEDELTDADRSYLRQAGDRLSRTPTIIDDTPGLSLLELAERCSQIVAGMPTLGIILVDYVQLLRSGEEQKAPADEVSKAATGLKRLAENLDVPVVALSQLSRKVEERADRRPILSDLNPTLAEESDMVLFLSRNATSSRYTCAPLLSGLVITAAKHPSDWSGRIKL</sequence>
<feature type="domain" description="SF4 helicase" evidence="1">
    <location>
        <begin position="26"/>
        <end position="233"/>
    </location>
</feature>
<dbReference type="Gene3D" id="3.40.50.300">
    <property type="entry name" value="P-loop containing nucleotide triphosphate hydrolases"/>
    <property type="match status" value="1"/>
</dbReference>
<dbReference type="KEGG" id="pprf:DPRO_3137"/>
<dbReference type="Pfam" id="PF03796">
    <property type="entry name" value="DnaB_C"/>
    <property type="match status" value="1"/>
</dbReference>
<dbReference type="InterPro" id="IPR027417">
    <property type="entry name" value="P-loop_NTPase"/>
</dbReference>
<dbReference type="InterPro" id="IPR007694">
    <property type="entry name" value="DNA_helicase_DnaB-like_C"/>
</dbReference>
<name>A0A2C8FC91_9BACT</name>
<dbReference type="OrthoDB" id="9773982at2"/>
<proteinExistence type="predicted"/>
<dbReference type="Proteomes" id="UP000219215">
    <property type="component" value="Chromosome DPRO"/>
</dbReference>
<keyword evidence="3" id="KW-1185">Reference proteome</keyword>
<dbReference type="SUPFAM" id="SSF52540">
    <property type="entry name" value="P-loop containing nucleoside triphosphate hydrolases"/>
    <property type="match status" value="1"/>
</dbReference>
<dbReference type="GO" id="GO:0003678">
    <property type="term" value="F:DNA helicase activity"/>
    <property type="evidence" value="ECO:0007669"/>
    <property type="project" value="InterPro"/>
</dbReference>